<gene>
    <name evidence="4" type="ORF">K0B96_12950</name>
</gene>
<keyword evidence="4" id="KW-0238">DNA-binding</keyword>
<dbReference type="KEGG" id="ole:K0B96_12950"/>
<dbReference type="PROSITE" id="PS50110">
    <property type="entry name" value="RESPONSE_REGULATORY"/>
    <property type="match status" value="1"/>
</dbReference>
<feature type="domain" description="Response regulatory" evidence="2">
    <location>
        <begin position="2"/>
        <end position="114"/>
    </location>
</feature>
<sequence>MKALIIDDERLARNELKRLVSVFADVDVVGEAANSKQAREQLAALQPELLFLDVQMPGETGMDLLASLEPPVPHVIFTTAYDEFAVKAFELNALDYLLKPVDPARLATAIERLRQKVAGSADGATSAPESAARDRLAADDKVFVREGDRCWFVEVKSIRLLESEGNYTRVHFDGAQPQLFRSLNAMEERLDPKYFFRANRRQIINLAWIDKIEPWFSGGLLVHLKGGSQIELSRRQAQEFREKMSL</sequence>
<reference evidence="4" key="1">
    <citation type="submission" date="2021-08" db="EMBL/GenBank/DDBJ databases">
        <title>Genome of a novel bacterium of the phylum Verrucomicrobia, Oleiharenicola sp. KSB-15.</title>
        <authorList>
            <person name="Chung J.-H."/>
            <person name="Ahn J.-H."/>
            <person name="Yoon Y."/>
            <person name="Kim D.-Y."/>
            <person name="An S.-H."/>
            <person name="Park I."/>
            <person name="Yeon J."/>
        </authorList>
    </citation>
    <scope>NUCLEOTIDE SEQUENCE</scope>
    <source>
        <strain evidence="4">KSB-15</strain>
    </source>
</reference>
<dbReference type="Gene3D" id="2.40.50.1020">
    <property type="entry name" value="LytTr DNA-binding domain"/>
    <property type="match status" value="1"/>
</dbReference>
<evidence type="ECO:0000313" key="4">
    <source>
        <dbReference type="EMBL" id="QYM78203.1"/>
    </source>
</evidence>
<evidence type="ECO:0000259" key="2">
    <source>
        <dbReference type="PROSITE" id="PS50110"/>
    </source>
</evidence>
<dbReference type="GO" id="GO:0000156">
    <property type="term" value="F:phosphorelay response regulator activity"/>
    <property type="evidence" value="ECO:0007669"/>
    <property type="project" value="InterPro"/>
</dbReference>
<dbReference type="Proteomes" id="UP000825051">
    <property type="component" value="Chromosome"/>
</dbReference>
<dbReference type="RefSeq" id="WP_220161307.1">
    <property type="nucleotide sequence ID" value="NZ_CP080507.1"/>
</dbReference>
<feature type="modified residue" description="4-aspartylphosphate" evidence="1">
    <location>
        <position position="53"/>
    </location>
</feature>
<dbReference type="InterPro" id="IPR001789">
    <property type="entry name" value="Sig_transdc_resp-reg_receiver"/>
</dbReference>
<evidence type="ECO:0000259" key="3">
    <source>
        <dbReference type="PROSITE" id="PS50930"/>
    </source>
</evidence>
<protein>
    <submittedName>
        <fullName evidence="4">LytTR family DNA-binding domain-containing protein</fullName>
    </submittedName>
</protein>
<dbReference type="GO" id="GO:0003677">
    <property type="term" value="F:DNA binding"/>
    <property type="evidence" value="ECO:0007669"/>
    <property type="project" value="UniProtKB-KW"/>
</dbReference>
<keyword evidence="5" id="KW-1185">Reference proteome</keyword>
<dbReference type="AlphaFoldDB" id="A0A8F9XJ24"/>
<dbReference type="SUPFAM" id="SSF52172">
    <property type="entry name" value="CheY-like"/>
    <property type="match status" value="1"/>
</dbReference>
<dbReference type="InterPro" id="IPR046947">
    <property type="entry name" value="LytR-like"/>
</dbReference>
<dbReference type="SMART" id="SM00850">
    <property type="entry name" value="LytTR"/>
    <property type="match status" value="1"/>
</dbReference>
<evidence type="ECO:0000256" key="1">
    <source>
        <dbReference type="PROSITE-ProRule" id="PRU00169"/>
    </source>
</evidence>
<name>A0A8F9XJ24_9BACT</name>
<dbReference type="Pfam" id="PF04397">
    <property type="entry name" value="LytTR"/>
    <property type="match status" value="1"/>
</dbReference>
<dbReference type="SMART" id="SM00448">
    <property type="entry name" value="REC"/>
    <property type="match status" value="1"/>
</dbReference>
<dbReference type="PANTHER" id="PTHR37299">
    <property type="entry name" value="TRANSCRIPTIONAL REGULATOR-RELATED"/>
    <property type="match status" value="1"/>
</dbReference>
<dbReference type="InterPro" id="IPR007492">
    <property type="entry name" value="LytTR_DNA-bd_dom"/>
</dbReference>
<dbReference type="Pfam" id="PF00072">
    <property type="entry name" value="Response_reg"/>
    <property type="match status" value="1"/>
</dbReference>
<keyword evidence="1" id="KW-0597">Phosphoprotein</keyword>
<accession>A0A8F9XJ24</accession>
<dbReference type="PROSITE" id="PS50930">
    <property type="entry name" value="HTH_LYTTR"/>
    <property type="match status" value="1"/>
</dbReference>
<dbReference type="PANTHER" id="PTHR37299:SF1">
    <property type="entry name" value="STAGE 0 SPORULATION PROTEIN A HOMOLOG"/>
    <property type="match status" value="1"/>
</dbReference>
<proteinExistence type="predicted"/>
<evidence type="ECO:0000313" key="5">
    <source>
        <dbReference type="Proteomes" id="UP000825051"/>
    </source>
</evidence>
<feature type="domain" description="HTH LytTR-type" evidence="3">
    <location>
        <begin position="153"/>
        <end position="246"/>
    </location>
</feature>
<dbReference type="Gene3D" id="3.40.50.2300">
    <property type="match status" value="1"/>
</dbReference>
<dbReference type="EMBL" id="CP080507">
    <property type="protein sequence ID" value="QYM78203.1"/>
    <property type="molecule type" value="Genomic_DNA"/>
</dbReference>
<dbReference type="InterPro" id="IPR011006">
    <property type="entry name" value="CheY-like_superfamily"/>
</dbReference>
<organism evidence="4 5">
    <name type="scientific">Horticoccus luteus</name>
    <dbReference type="NCBI Taxonomy" id="2862869"/>
    <lineage>
        <taxon>Bacteria</taxon>
        <taxon>Pseudomonadati</taxon>
        <taxon>Verrucomicrobiota</taxon>
        <taxon>Opitutia</taxon>
        <taxon>Opitutales</taxon>
        <taxon>Opitutaceae</taxon>
        <taxon>Horticoccus</taxon>
    </lineage>
</organism>